<feature type="transmembrane region" description="Helical" evidence="1">
    <location>
        <begin position="213"/>
        <end position="230"/>
    </location>
</feature>
<feature type="transmembrane region" description="Helical" evidence="1">
    <location>
        <begin position="119"/>
        <end position="136"/>
    </location>
</feature>
<proteinExistence type="predicted"/>
<dbReference type="RefSeq" id="WP_110999448.1">
    <property type="nucleotide sequence ID" value="NZ_QKTW01000018.1"/>
</dbReference>
<feature type="domain" description="DUF6798" evidence="2">
    <location>
        <begin position="399"/>
        <end position="457"/>
    </location>
</feature>
<dbReference type="Pfam" id="PF20604">
    <property type="entry name" value="DUF6798"/>
    <property type="match status" value="1"/>
</dbReference>
<comment type="caution">
    <text evidence="3">The sequence shown here is derived from an EMBL/GenBank/DDBJ whole genome shotgun (WGS) entry which is preliminary data.</text>
</comment>
<sequence length="529" mass="60695">MTNFTAGNKFQKYLGDLLWNFFFTITAIFLNGYRYGMGDLEEHLPQVFKKLNPKLYPYDYFTVPATTRFTIREIYVNTISFFSHLFPVATVCFAFYLICTFCIVAYTRKITAFFFKDPYSAYISPVLLLIFLHSWTVGGNEILDYELTCSVFSSAFCVAAFYYFLREKYFTAGVLIGFATLYQLLQGLQFYGIIVLLIALLPTSKKWQSVGKISTGYLLAGAYMLIPIFYRQFFMPHANADMPRFYQILTGIYSGHYKASAFPLKNYLQSISLIVVTLGLLAVTRNEKFRLFATLFGIIVGGCVVYYCTTELFHWNTIYKLQWFKTTIWISFFASVIIAGYAGKLLSGFLKINPYQPVVLILLFGVVIWQSLFVYSVPGIIRKSWAGKYMVGPYYPKSDLTRMHEWINQNTPADAIILSMPFDVAILCETKRSTPTGSRAIIHEPDFILNWYDRFAKIYAIDTCSENTPYLQRLIQAAPNYRQETNKELAPKCQYDYRIANIGTPGCAGDTLNIVHTEGNYALIKNNLH</sequence>
<feature type="transmembrane region" description="Helical" evidence="1">
    <location>
        <begin position="266"/>
        <end position="283"/>
    </location>
</feature>
<keyword evidence="1" id="KW-1133">Transmembrane helix</keyword>
<feature type="transmembrane region" description="Helical" evidence="1">
    <location>
        <begin position="289"/>
        <end position="308"/>
    </location>
</feature>
<dbReference type="Proteomes" id="UP000248745">
    <property type="component" value="Unassembled WGS sequence"/>
</dbReference>
<feature type="transmembrane region" description="Helical" evidence="1">
    <location>
        <begin position="358"/>
        <end position="381"/>
    </location>
</feature>
<organism evidence="3 4">
    <name type="scientific">Taibaiella soli</name>
    <dbReference type="NCBI Taxonomy" id="1649169"/>
    <lineage>
        <taxon>Bacteria</taxon>
        <taxon>Pseudomonadati</taxon>
        <taxon>Bacteroidota</taxon>
        <taxon>Chitinophagia</taxon>
        <taxon>Chitinophagales</taxon>
        <taxon>Chitinophagaceae</taxon>
        <taxon>Taibaiella</taxon>
    </lineage>
</organism>
<keyword evidence="1" id="KW-0472">Membrane</keyword>
<accession>A0A2W2BWX2</accession>
<feature type="transmembrane region" description="Helical" evidence="1">
    <location>
        <begin position="85"/>
        <end position="107"/>
    </location>
</feature>
<feature type="transmembrane region" description="Helical" evidence="1">
    <location>
        <begin position="328"/>
        <end position="346"/>
    </location>
</feature>
<evidence type="ECO:0000256" key="1">
    <source>
        <dbReference type="SAM" id="Phobius"/>
    </source>
</evidence>
<protein>
    <recommendedName>
        <fullName evidence="2">DUF6798 domain-containing protein</fullName>
    </recommendedName>
</protein>
<dbReference type="AlphaFoldDB" id="A0A2W2BWX2"/>
<keyword evidence="1" id="KW-0812">Transmembrane</keyword>
<dbReference type="InterPro" id="IPR046477">
    <property type="entry name" value="DUF6798"/>
</dbReference>
<evidence type="ECO:0000259" key="2">
    <source>
        <dbReference type="Pfam" id="PF20604"/>
    </source>
</evidence>
<evidence type="ECO:0000313" key="4">
    <source>
        <dbReference type="Proteomes" id="UP000248745"/>
    </source>
</evidence>
<evidence type="ECO:0000313" key="3">
    <source>
        <dbReference type="EMBL" id="PZF72353.1"/>
    </source>
</evidence>
<dbReference type="EMBL" id="QKTW01000018">
    <property type="protein sequence ID" value="PZF72353.1"/>
    <property type="molecule type" value="Genomic_DNA"/>
</dbReference>
<gene>
    <name evidence="3" type="ORF">DN068_13445</name>
</gene>
<reference evidence="3 4" key="1">
    <citation type="submission" date="2018-06" db="EMBL/GenBank/DDBJ databases">
        <title>Mucibacter soli gen. nov., sp. nov., a new member of the family Chitinophagaceae producing mucin.</title>
        <authorList>
            <person name="Kim M.-K."/>
            <person name="Park S."/>
            <person name="Kim T.-S."/>
            <person name="Joung Y."/>
            <person name="Han J.-H."/>
            <person name="Kim S.B."/>
        </authorList>
    </citation>
    <scope>NUCLEOTIDE SEQUENCE [LARGE SCALE GENOMIC DNA]</scope>
    <source>
        <strain evidence="3 4">R1-15</strain>
    </source>
</reference>
<name>A0A2W2BWX2_9BACT</name>
<keyword evidence="4" id="KW-1185">Reference proteome</keyword>
<feature type="transmembrane region" description="Helical" evidence="1">
    <location>
        <begin position="172"/>
        <end position="201"/>
    </location>
</feature>
<feature type="transmembrane region" description="Helical" evidence="1">
    <location>
        <begin position="17"/>
        <end position="35"/>
    </location>
</feature>